<protein>
    <recommendedName>
        <fullName evidence="5">Acetyl-CoA synthetase-like protein</fullName>
    </recommendedName>
</protein>
<comment type="caution">
    <text evidence="3">The sequence shown here is derived from an EMBL/GenBank/DDBJ whole genome shotgun (WGS) entry which is preliminary data.</text>
</comment>
<dbReference type="SUPFAM" id="SSF56801">
    <property type="entry name" value="Acetyl-CoA synthetase-like"/>
    <property type="match status" value="1"/>
</dbReference>
<dbReference type="InterPro" id="IPR000873">
    <property type="entry name" value="AMP-dep_synth/lig_dom"/>
</dbReference>
<dbReference type="InterPro" id="IPR025110">
    <property type="entry name" value="AMP-bd_C"/>
</dbReference>
<dbReference type="InterPro" id="IPR045851">
    <property type="entry name" value="AMP-bd_C_sf"/>
</dbReference>
<evidence type="ECO:0000259" key="1">
    <source>
        <dbReference type="Pfam" id="PF00501"/>
    </source>
</evidence>
<feature type="domain" description="AMP-dependent synthetase/ligase" evidence="1">
    <location>
        <begin position="43"/>
        <end position="426"/>
    </location>
</feature>
<evidence type="ECO:0000259" key="2">
    <source>
        <dbReference type="Pfam" id="PF13193"/>
    </source>
</evidence>
<sequence length="574" mass="62602">MIKSPLTVPIPATDVATFVFTSGTPQSRTAPQYFDASAPSSKCYSLAEAEVYTKQIANGLRDVAHLQPDDKVLLFSHNCLFFPVLLWGVLAGRFVFTAASPTAGVAELEYQLRDSGAKLVLAGEAQVPVALEAASRVGLRREQVYLFRDPGDEPSTAHPATGLRPWTELWAPVAEVQSWSWREITTLEEAMQTTAIINYSSGTTGLPKGVEISHYNAVANSVQLLAKRDQVADSPEGLARKARMQMSGDRWLAPLPMYHAYGQAYYCMNAARLGAKVFIMKSFDIQKYLLYMDIYRINFMVSVPAIMATLAKQPNPARYNLHAVETVTSGSAPLSPDLGRAIEKLYLHPGVSVKQGWGLTETTCSITGFSPDDEDDGRSIGWMNPNCGARIEPVEDRDFQGASSAPAGTTVGEIWVAGPNIMKGYYNNLAATAEAIVELDGLRWLRTGDIGYIDTRGCLYIVGRLKELIKVKGLQVAPAELEQYLLTHPEVADAAVVGAQINGGEYPRAFIVRRQGGRVTASELADMIKERFAPHKWLTGGVYFIDSIPRTGSGKVVRRKLAGLVVDGIPRAKL</sequence>
<evidence type="ECO:0000313" key="3">
    <source>
        <dbReference type="EMBL" id="KAL2846456.1"/>
    </source>
</evidence>
<dbReference type="EMBL" id="JBFXLU010000063">
    <property type="protein sequence ID" value="KAL2846456.1"/>
    <property type="molecule type" value="Genomic_DNA"/>
</dbReference>
<name>A0ABR4K2A5_9EURO</name>
<proteinExistence type="predicted"/>
<gene>
    <name evidence="3" type="ORF">BJY01DRAFT_247240</name>
</gene>
<organism evidence="3 4">
    <name type="scientific">Aspergillus pseudoustus</name>
    <dbReference type="NCBI Taxonomy" id="1810923"/>
    <lineage>
        <taxon>Eukaryota</taxon>
        <taxon>Fungi</taxon>
        <taxon>Dikarya</taxon>
        <taxon>Ascomycota</taxon>
        <taxon>Pezizomycotina</taxon>
        <taxon>Eurotiomycetes</taxon>
        <taxon>Eurotiomycetidae</taxon>
        <taxon>Eurotiales</taxon>
        <taxon>Aspergillaceae</taxon>
        <taxon>Aspergillus</taxon>
        <taxon>Aspergillus subgen. Nidulantes</taxon>
    </lineage>
</organism>
<dbReference type="InterPro" id="IPR042099">
    <property type="entry name" value="ANL_N_sf"/>
</dbReference>
<dbReference type="Gene3D" id="3.30.300.30">
    <property type="match status" value="1"/>
</dbReference>
<evidence type="ECO:0000313" key="4">
    <source>
        <dbReference type="Proteomes" id="UP001610446"/>
    </source>
</evidence>
<dbReference type="Proteomes" id="UP001610446">
    <property type="component" value="Unassembled WGS sequence"/>
</dbReference>
<reference evidence="3 4" key="1">
    <citation type="submission" date="2024-07" db="EMBL/GenBank/DDBJ databases">
        <title>Section-level genome sequencing and comparative genomics of Aspergillus sections Usti and Cavernicolus.</title>
        <authorList>
            <consortium name="Lawrence Berkeley National Laboratory"/>
            <person name="Nybo J.L."/>
            <person name="Vesth T.C."/>
            <person name="Theobald S."/>
            <person name="Frisvad J.C."/>
            <person name="Larsen T.O."/>
            <person name="Kjaerboelling I."/>
            <person name="Rothschild-Mancinelli K."/>
            <person name="Lyhne E.K."/>
            <person name="Kogle M.E."/>
            <person name="Barry K."/>
            <person name="Clum A."/>
            <person name="Na H."/>
            <person name="Ledsgaard L."/>
            <person name="Lin J."/>
            <person name="Lipzen A."/>
            <person name="Kuo A."/>
            <person name="Riley R."/>
            <person name="Mondo S."/>
            <person name="Labutti K."/>
            <person name="Haridas S."/>
            <person name="Pangalinan J."/>
            <person name="Salamov A.A."/>
            <person name="Simmons B.A."/>
            <person name="Magnuson J.K."/>
            <person name="Chen J."/>
            <person name="Drula E."/>
            <person name="Henrissat B."/>
            <person name="Wiebenga A."/>
            <person name="Lubbers R.J."/>
            <person name="Gomes A.C."/>
            <person name="Makela M.R."/>
            <person name="Stajich J."/>
            <person name="Grigoriev I.V."/>
            <person name="Mortensen U.H."/>
            <person name="De Vries R.P."/>
            <person name="Baker S.E."/>
            <person name="Andersen M.R."/>
        </authorList>
    </citation>
    <scope>NUCLEOTIDE SEQUENCE [LARGE SCALE GENOMIC DNA]</scope>
    <source>
        <strain evidence="3 4">CBS 123904</strain>
    </source>
</reference>
<feature type="domain" description="AMP-binding enzyme C-terminal" evidence="2">
    <location>
        <begin position="480"/>
        <end position="555"/>
    </location>
</feature>
<keyword evidence="4" id="KW-1185">Reference proteome</keyword>
<accession>A0ABR4K2A5</accession>
<dbReference type="PANTHER" id="PTHR24096:SF424">
    <property type="entry name" value="ACETYL-COA SYNTHETASE-LIKE PROTEIN-RELATED"/>
    <property type="match status" value="1"/>
</dbReference>
<dbReference type="PROSITE" id="PS00455">
    <property type="entry name" value="AMP_BINDING"/>
    <property type="match status" value="1"/>
</dbReference>
<dbReference type="InterPro" id="IPR020845">
    <property type="entry name" value="AMP-binding_CS"/>
</dbReference>
<dbReference type="Pfam" id="PF00501">
    <property type="entry name" value="AMP-binding"/>
    <property type="match status" value="1"/>
</dbReference>
<dbReference type="PANTHER" id="PTHR24096">
    <property type="entry name" value="LONG-CHAIN-FATTY-ACID--COA LIGASE"/>
    <property type="match status" value="1"/>
</dbReference>
<dbReference type="Pfam" id="PF13193">
    <property type="entry name" value="AMP-binding_C"/>
    <property type="match status" value="1"/>
</dbReference>
<dbReference type="Gene3D" id="3.40.50.12780">
    <property type="entry name" value="N-terminal domain of ligase-like"/>
    <property type="match status" value="1"/>
</dbReference>
<evidence type="ECO:0008006" key="5">
    <source>
        <dbReference type="Google" id="ProtNLM"/>
    </source>
</evidence>